<name>A0A0N7L6A8_PLAHL</name>
<reference evidence="2" key="1">
    <citation type="submission" date="2014-09" db="EMBL/GenBank/DDBJ databases">
        <authorList>
            <person name="Sharma Rahul"/>
            <person name="Thines Marco"/>
        </authorList>
    </citation>
    <scope>NUCLEOTIDE SEQUENCE [LARGE SCALE GENOMIC DNA]</scope>
</reference>
<dbReference type="EMBL" id="CCYD01000810">
    <property type="protein sequence ID" value="CEG43755.1"/>
    <property type="molecule type" value="Genomic_DNA"/>
</dbReference>
<dbReference type="RefSeq" id="XP_024580124.1">
    <property type="nucleotide sequence ID" value="XM_024729781.1"/>
</dbReference>
<dbReference type="Proteomes" id="UP000054928">
    <property type="component" value="Unassembled WGS sequence"/>
</dbReference>
<dbReference type="AlphaFoldDB" id="A0A0N7L6A8"/>
<dbReference type="GeneID" id="36409102"/>
<protein>
    <submittedName>
        <fullName evidence="1">Uncharacterized protein</fullName>
    </submittedName>
</protein>
<sequence>MVMLFEEAILTSFLMQVTTYGTLTIVTIEYAQTFSTSFKQAVTMLLPSILLQSGDRHNESGLTDTSFTITGMLAFY</sequence>
<proteinExistence type="predicted"/>
<evidence type="ECO:0000313" key="1">
    <source>
        <dbReference type="EMBL" id="CEG43755.1"/>
    </source>
</evidence>
<accession>A0A0N7L6A8</accession>
<evidence type="ECO:0000313" key="2">
    <source>
        <dbReference type="Proteomes" id="UP000054928"/>
    </source>
</evidence>
<keyword evidence="2" id="KW-1185">Reference proteome</keyword>
<organism evidence="1 2">
    <name type="scientific">Plasmopara halstedii</name>
    <name type="common">Downy mildew of sunflower</name>
    <dbReference type="NCBI Taxonomy" id="4781"/>
    <lineage>
        <taxon>Eukaryota</taxon>
        <taxon>Sar</taxon>
        <taxon>Stramenopiles</taxon>
        <taxon>Oomycota</taxon>
        <taxon>Peronosporomycetes</taxon>
        <taxon>Peronosporales</taxon>
        <taxon>Peronosporaceae</taxon>
        <taxon>Plasmopara</taxon>
    </lineage>
</organism>